<dbReference type="InterPro" id="IPR050378">
    <property type="entry name" value="Metallo-dep_Hydrolases_sf"/>
</dbReference>
<dbReference type="GO" id="GO:0005737">
    <property type="term" value="C:cytoplasm"/>
    <property type="evidence" value="ECO:0007669"/>
    <property type="project" value="UniProtKB-SubCell"/>
</dbReference>
<evidence type="ECO:0000256" key="4">
    <source>
        <dbReference type="PIRSR" id="PIRSR001238-3"/>
    </source>
</evidence>
<comment type="cofactor">
    <cofactor evidence="1 4">
        <name>Zn(2+)</name>
        <dbReference type="ChEBI" id="CHEBI:29105"/>
    </cofactor>
    <text evidence="1 4">Binds 2 Zn(2+) ions per subunit.</text>
</comment>
<sequence length="395" mass="41898">MIQSKIFFTLLRNVKIVAPNDLGCQNILIAGDKVAAIGKGLTIPQGYCVEEIDLSGHTLMPGFIDSHVHMIGGGGEGGYATRTPEIVLSKVTTAGVTTLVGCLGTDGVTRHVESLLAKARGLEAEGLSTYIYTGAYEIPTPTITGSVRKDIIIIDKIIGAGELAMADHRSAQPTKDEYQKIAAEARVGGMLSAKAGIIDMHMGDGKDGMKLLFEITANGEIPKSQFLPTHVNRNKELFAQSIEWAKQGGMMDITSGVSPASGSVKAIKPSQAVKKALEAGVPLSQITMSSDGNGSMPIFDQQGNTIGVGVASQFSMLEEFRDMVTIEGIAISDAVQVITTNVAKILKIWPQKGCIQVGSDADFTIIDDKFVLQHVWAKGQHMVNNGKAVVLGTFE</sequence>
<dbReference type="InterPro" id="IPR006680">
    <property type="entry name" value="Amidohydro-rel"/>
</dbReference>
<feature type="binding site" evidence="4">
    <location>
        <position position="67"/>
    </location>
    <ligand>
        <name>Zn(2+)</name>
        <dbReference type="ChEBI" id="CHEBI:29105"/>
        <label>1</label>
        <note>catalytic</note>
    </ligand>
</feature>
<feature type="binding site" evidence="4">
    <location>
        <position position="201"/>
    </location>
    <ligand>
        <name>Zn(2+)</name>
        <dbReference type="ChEBI" id="CHEBI:29105"/>
        <label>2</label>
        <note>catalytic</note>
    </ligand>
</feature>
<dbReference type="GO" id="GO:0006508">
    <property type="term" value="P:proteolysis"/>
    <property type="evidence" value="ECO:0007669"/>
    <property type="project" value="UniProtKB-KW"/>
</dbReference>
<feature type="binding site" evidence="4">
    <location>
        <position position="69"/>
    </location>
    <ligand>
        <name>Zn(2+)</name>
        <dbReference type="ChEBI" id="CHEBI:29105"/>
        <label>1</label>
        <note>catalytic</note>
    </ligand>
</feature>
<dbReference type="EMBL" id="FNZK01000020">
    <property type="protein sequence ID" value="SEJ86534.1"/>
    <property type="molecule type" value="Genomic_DNA"/>
</dbReference>
<dbReference type="Gene3D" id="2.30.40.10">
    <property type="entry name" value="Urease, subunit C, domain 1"/>
    <property type="match status" value="1"/>
</dbReference>
<keyword evidence="7" id="KW-1185">Reference proteome</keyword>
<comment type="function">
    <text evidence="1">Catalyzes the hydrolytic cleavage of a subset of L-isoaspartyl (L-beta-aspartyl) dipeptides. Used to degrade proteins damaged by L-isoaspartyl residues formation.</text>
</comment>
<name>A0A1H7CBA5_9FIRM</name>
<reference evidence="6 7" key="1">
    <citation type="submission" date="2016-10" db="EMBL/GenBank/DDBJ databases">
        <authorList>
            <person name="de Groot N.N."/>
        </authorList>
    </citation>
    <scope>NUCLEOTIDE SEQUENCE [LARGE SCALE GENOMIC DNA]</scope>
    <source>
        <strain evidence="6 7">DSM 2179</strain>
    </source>
</reference>
<evidence type="ECO:0000256" key="1">
    <source>
        <dbReference type="PIRNR" id="PIRNR001238"/>
    </source>
</evidence>
<dbReference type="SUPFAM" id="SSF51556">
    <property type="entry name" value="Metallo-dependent hydrolases"/>
    <property type="match status" value="1"/>
</dbReference>
<keyword evidence="1" id="KW-0378">Hydrolase</keyword>
<dbReference type="STRING" id="84035.SAMN05660742_12078"/>
<dbReference type="GO" id="GO:0008798">
    <property type="term" value="F:beta-aspartyl-peptidase activity"/>
    <property type="evidence" value="ECO:0007669"/>
    <property type="project" value="InterPro"/>
</dbReference>
<comment type="similarity">
    <text evidence="1">Belongs to the peptidase M38 family.</text>
</comment>
<dbReference type="RefSeq" id="WP_091834442.1">
    <property type="nucleotide sequence ID" value="NZ_FNZK01000020.1"/>
</dbReference>
<protein>
    <recommendedName>
        <fullName evidence="1">Isoaspartyl dipeptidase</fullName>
        <ecNumber evidence="1">3.4.19.-</ecNumber>
    </recommendedName>
</protein>
<dbReference type="PANTHER" id="PTHR11647:SF1">
    <property type="entry name" value="COLLAPSIN RESPONSE MEDIATOR PROTEIN"/>
    <property type="match status" value="1"/>
</dbReference>
<dbReference type="SUPFAM" id="SSF51338">
    <property type="entry name" value="Composite domain of metallo-dependent hydrolases"/>
    <property type="match status" value="1"/>
</dbReference>
<evidence type="ECO:0000313" key="6">
    <source>
        <dbReference type="EMBL" id="SEJ86534.1"/>
    </source>
</evidence>
<feature type="binding site" evidence="3">
    <location>
        <position position="105"/>
    </location>
    <ligand>
        <name>substrate</name>
    </ligand>
</feature>
<dbReference type="PANTHER" id="PTHR11647">
    <property type="entry name" value="HYDRANTOINASE/DIHYDROPYRIMIDINASE FAMILY MEMBER"/>
    <property type="match status" value="1"/>
</dbReference>
<dbReference type="EC" id="3.4.19.-" evidence="1"/>
<dbReference type="InterPro" id="IPR010229">
    <property type="entry name" value="Pept_M38_dipep"/>
</dbReference>
<evidence type="ECO:0000256" key="2">
    <source>
        <dbReference type="PIRSR" id="PIRSR001238-1"/>
    </source>
</evidence>
<dbReference type="GO" id="GO:0046872">
    <property type="term" value="F:metal ion binding"/>
    <property type="evidence" value="ECO:0007669"/>
    <property type="project" value="UniProtKB-KW"/>
</dbReference>
<feature type="binding site" evidence="4">
    <location>
        <position position="291"/>
    </location>
    <ligand>
        <name>Zn(2+)</name>
        <dbReference type="ChEBI" id="CHEBI:29105"/>
        <label>1</label>
        <note>catalytic</note>
    </ligand>
</feature>
<evidence type="ECO:0000313" key="7">
    <source>
        <dbReference type="Proteomes" id="UP000199662"/>
    </source>
</evidence>
<evidence type="ECO:0000259" key="5">
    <source>
        <dbReference type="Pfam" id="PF01979"/>
    </source>
</evidence>
<accession>A0A1H7CBA5</accession>
<evidence type="ECO:0000256" key="3">
    <source>
        <dbReference type="PIRSR" id="PIRSR001238-2"/>
    </source>
</evidence>
<feature type="binding site" evidence="3">
    <location>
        <begin position="74"/>
        <end position="76"/>
    </location>
    <ligand>
        <name>substrate</name>
    </ligand>
</feature>
<dbReference type="GO" id="GO:0008237">
    <property type="term" value="F:metallopeptidase activity"/>
    <property type="evidence" value="ECO:0007669"/>
    <property type="project" value="UniProtKB-KW"/>
</dbReference>
<dbReference type="InterPro" id="IPR032466">
    <property type="entry name" value="Metal_Hydrolase"/>
</dbReference>
<feature type="domain" description="Amidohydrolase-related" evidence="5">
    <location>
        <begin position="58"/>
        <end position="380"/>
    </location>
</feature>
<gene>
    <name evidence="6" type="ORF">SAMN05660742_12078</name>
</gene>
<feature type="active site" description="Proton acceptor" evidence="2">
    <location>
        <position position="291"/>
    </location>
</feature>
<dbReference type="Proteomes" id="UP000199662">
    <property type="component" value="Unassembled WGS sequence"/>
</dbReference>
<feature type="binding site" evidence="3">
    <location>
        <position position="136"/>
    </location>
    <ligand>
        <name>substrate</name>
    </ligand>
</feature>
<feature type="binding site" evidence="3">
    <location>
        <position position="295"/>
    </location>
    <ligand>
        <name>substrate</name>
    </ligand>
</feature>
<proteinExistence type="inferred from homology"/>
<comment type="PTM">
    <text evidence="1">Carboxylation allows a single lysine to coordinate two zinc ions.</text>
</comment>
<feature type="binding site" evidence="3">
    <location>
        <position position="233"/>
    </location>
    <ligand>
        <name>substrate</name>
    </ligand>
</feature>
<dbReference type="InterPro" id="IPR011059">
    <property type="entry name" value="Metal-dep_hydrolase_composite"/>
</dbReference>
<comment type="subcellular location">
    <subcellularLocation>
        <location evidence="1">Cytoplasm</location>
    </subcellularLocation>
</comment>
<keyword evidence="1 4" id="KW-0862">Zinc</keyword>
<keyword evidence="1" id="KW-0645">Protease</keyword>
<dbReference type="GO" id="GO:0016810">
    <property type="term" value="F:hydrolase activity, acting on carbon-nitrogen (but not peptide) bonds"/>
    <property type="evidence" value="ECO:0007669"/>
    <property type="project" value="InterPro"/>
</dbReference>
<feature type="binding site" evidence="3">
    <location>
        <position position="169"/>
    </location>
    <ligand>
        <name>substrate</name>
    </ligand>
</feature>
<feature type="binding site" evidence="4">
    <location>
        <position position="230"/>
    </location>
    <ligand>
        <name>Zn(2+)</name>
        <dbReference type="ChEBI" id="CHEBI:29105"/>
        <label>2</label>
        <note>catalytic</note>
    </ligand>
</feature>
<dbReference type="Pfam" id="PF01979">
    <property type="entry name" value="Amidohydro_1"/>
    <property type="match status" value="1"/>
</dbReference>
<dbReference type="PIRSF" id="PIRSF001238">
    <property type="entry name" value="IadA"/>
    <property type="match status" value="1"/>
</dbReference>
<keyword evidence="1" id="KW-0482">Metalloprotease</keyword>
<dbReference type="Gene3D" id="3.20.20.140">
    <property type="entry name" value="Metal-dependent hydrolases"/>
    <property type="match status" value="1"/>
</dbReference>
<keyword evidence="1 4" id="KW-0479">Metal-binding</keyword>
<dbReference type="AlphaFoldDB" id="A0A1H7CBA5"/>
<organism evidence="6 7">
    <name type="scientific">Propionispira arboris</name>
    <dbReference type="NCBI Taxonomy" id="84035"/>
    <lineage>
        <taxon>Bacteria</taxon>
        <taxon>Bacillati</taxon>
        <taxon>Bacillota</taxon>
        <taxon>Negativicutes</taxon>
        <taxon>Selenomonadales</taxon>
        <taxon>Selenomonadaceae</taxon>
        <taxon>Propionispira</taxon>
    </lineage>
</organism>
<dbReference type="NCBIfam" id="TIGR01975">
    <property type="entry name" value="isoAsp_dipep"/>
    <property type="match status" value="1"/>
</dbReference>